<name>A0ABV7FEM3_9GAMM</name>
<dbReference type="NCBIfam" id="TIGR01764">
    <property type="entry name" value="excise"/>
    <property type="match status" value="1"/>
</dbReference>
<evidence type="ECO:0000259" key="1">
    <source>
        <dbReference type="Pfam" id="PF12728"/>
    </source>
</evidence>
<dbReference type="EMBL" id="JBHRTF010000004">
    <property type="protein sequence ID" value="MFC3115977.1"/>
    <property type="molecule type" value="Genomic_DNA"/>
</dbReference>
<sequence>MTNRKYELPSSEEVDLARVSAASLTKFLQALPDDRRANIKMGGEDLIVPRHAVELLRDILAGMSAGKTINIVPMAKELTTQQAADFLNVSRPYLIGLLEQGELNHTLVGTHRRIRFDDLLAYREKMVNKSKAAMDELMKLSQELGIGY</sequence>
<accession>A0ABV7FEM3</accession>
<comment type="caution">
    <text evidence="2">The sequence shown here is derived from an EMBL/GenBank/DDBJ whole genome shotgun (WGS) entry which is preliminary data.</text>
</comment>
<dbReference type="InterPro" id="IPR041657">
    <property type="entry name" value="HTH_17"/>
</dbReference>
<keyword evidence="2" id="KW-0238">DNA-binding</keyword>
<dbReference type="GO" id="GO:0003677">
    <property type="term" value="F:DNA binding"/>
    <property type="evidence" value="ECO:0007669"/>
    <property type="project" value="UniProtKB-KW"/>
</dbReference>
<dbReference type="RefSeq" id="WP_331354236.1">
    <property type="nucleotide sequence ID" value="NZ_JBHRTF010000004.1"/>
</dbReference>
<feature type="domain" description="Helix-turn-helix" evidence="1">
    <location>
        <begin position="78"/>
        <end position="125"/>
    </location>
</feature>
<organism evidence="2 3">
    <name type="scientific">Cellvibrio fontiphilus</name>
    <dbReference type="NCBI Taxonomy" id="1815559"/>
    <lineage>
        <taxon>Bacteria</taxon>
        <taxon>Pseudomonadati</taxon>
        <taxon>Pseudomonadota</taxon>
        <taxon>Gammaproteobacteria</taxon>
        <taxon>Cellvibrionales</taxon>
        <taxon>Cellvibrionaceae</taxon>
        <taxon>Cellvibrio</taxon>
    </lineage>
</organism>
<evidence type="ECO:0000313" key="3">
    <source>
        <dbReference type="Proteomes" id="UP001595555"/>
    </source>
</evidence>
<reference evidence="3" key="1">
    <citation type="journal article" date="2019" name="Int. J. Syst. Evol. Microbiol.">
        <title>The Global Catalogue of Microorganisms (GCM) 10K type strain sequencing project: providing services to taxonomists for standard genome sequencing and annotation.</title>
        <authorList>
            <consortium name="The Broad Institute Genomics Platform"/>
            <consortium name="The Broad Institute Genome Sequencing Center for Infectious Disease"/>
            <person name="Wu L."/>
            <person name="Ma J."/>
        </authorList>
    </citation>
    <scope>NUCLEOTIDE SEQUENCE [LARGE SCALE GENOMIC DNA]</scope>
    <source>
        <strain evidence="3">KCTC 52237</strain>
    </source>
</reference>
<gene>
    <name evidence="2" type="ORF">ACFODX_10440</name>
</gene>
<dbReference type="InterPro" id="IPR010093">
    <property type="entry name" value="SinI_DNA-bd"/>
</dbReference>
<dbReference type="Pfam" id="PF12728">
    <property type="entry name" value="HTH_17"/>
    <property type="match status" value="1"/>
</dbReference>
<protein>
    <submittedName>
        <fullName evidence="2">Excisionase family DNA-binding protein</fullName>
    </submittedName>
</protein>
<keyword evidence="3" id="KW-1185">Reference proteome</keyword>
<evidence type="ECO:0000313" key="2">
    <source>
        <dbReference type="EMBL" id="MFC3115977.1"/>
    </source>
</evidence>
<dbReference type="Proteomes" id="UP001595555">
    <property type="component" value="Unassembled WGS sequence"/>
</dbReference>
<proteinExistence type="predicted"/>